<evidence type="ECO:0000313" key="2">
    <source>
        <dbReference type="EMBL" id="KAF7987270.1"/>
    </source>
</evidence>
<evidence type="ECO:0000313" key="3">
    <source>
        <dbReference type="Proteomes" id="UP000639338"/>
    </source>
</evidence>
<evidence type="ECO:0000256" key="1">
    <source>
        <dbReference type="SAM" id="MobiDB-lite"/>
    </source>
</evidence>
<keyword evidence="3" id="KW-1185">Reference proteome</keyword>
<dbReference type="PANTHER" id="PTHR37161">
    <property type="entry name" value="HDC10475"/>
    <property type="match status" value="1"/>
</dbReference>
<dbReference type="InterPro" id="IPR007999">
    <property type="entry name" value="DUF745"/>
</dbReference>
<name>A0A834XIF0_APHGI</name>
<feature type="region of interest" description="Disordered" evidence="1">
    <location>
        <begin position="162"/>
        <end position="188"/>
    </location>
</feature>
<comment type="caution">
    <text evidence="2">The sequence shown here is derived from an EMBL/GenBank/DDBJ whole genome shotgun (WGS) entry which is preliminary data.</text>
</comment>
<dbReference type="AlphaFoldDB" id="A0A834XIF0"/>
<protein>
    <submittedName>
        <fullName evidence="2">Uncharacterized protein</fullName>
    </submittedName>
</protein>
<gene>
    <name evidence="2" type="ORF">HCN44_003032</name>
</gene>
<dbReference type="Pfam" id="PF05335">
    <property type="entry name" value="DUF745"/>
    <property type="match status" value="1"/>
</dbReference>
<sequence length="188" mass="20551">MAVKAAQDAKAAVDAQLIAGQQAAHQVKLQIAEKAKDAAKMAETALSGREAVVGQLQQEVKEAEAVVREEIISIKTTKSHVQSSIQAAREAQQELKTLTQAYHIALLNVANADKSARGAQHDFIEKKQLLEAANHRQIELAKRMNYAQNELERTKEASIKATASAQEAKINASRNKRKFDQQISSNNS</sequence>
<dbReference type="EMBL" id="JACMRX010000006">
    <property type="protein sequence ID" value="KAF7987270.1"/>
    <property type="molecule type" value="Genomic_DNA"/>
</dbReference>
<reference evidence="2 3" key="1">
    <citation type="submission" date="2020-08" db="EMBL/GenBank/DDBJ databases">
        <title>Aphidius gifuensis genome sequencing and assembly.</title>
        <authorList>
            <person name="Du Z."/>
        </authorList>
    </citation>
    <scope>NUCLEOTIDE SEQUENCE [LARGE SCALE GENOMIC DNA]</scope>
    <source>
        <strain evidence="2">YNYX2018</strain>
        <tissue evidence="2">Adults</tissue>
    </source>
</reference>
<dbReference type="Proteomes" id="UP000639338">
    <property type="component" value="Unassembled WGS sequence"/>
</dbReference>
<dbReference type="OrthoDB" id="7701462at2759"/>
<dbReference type="PANTHER" id="PTHR37161:SF2">
    <property type="entry name" value="AT11648P-RELATED"/>
    <property type="match status" value="1"/>
</dbReference>
<accession>A0A834XIF0</accession>
<organism evidence="2 3">
    <name type="scientific">Aphidius gifuensis</name>
    <name type="common">Parasitoid wasp</name>
    <dbReference type="NCBI Taxonomy" id="684658"/>
    <lineage>
        <taxon>Eukaryota</taxon>
        <taxon>Metazoa</taxon>
        <taxon>Ecdysozoa</taxon>
        <taxon>Arthropoda</taxon>
        <taxon>Hexapoda</taxon>
        <taxon>Insecta</taxon>
        <taxon>Pterygota</taxon>
        <taxon>Neoptera</taxon>
        <taxon>Endopterygota</taxon>
        <taxon>Hymenoptera</taxon>
        <taxon>Apocrita</taxon>
        <taxon>Ichneumonoidea</taxon>
        <taxon>Braconidae</taxon>
        <taxon>Aphidiinae</taxon>
        <taxon>Aphidius</taxon>
    </lineage>
</organism>
<proteinExistence type="predicted"/>